<name>A0A2T0WWA9_9BACT</name>
<proteinExistence type="predicted"/>
<dbReference type="SUPFAM" id="SSF53756">
    <property type="entry name" value="UDP-Glycosyltransferase/glycogen phosphorylase"/>
    <property type="match status" value="1"/>
</dbReference>
<protein>
    <submittedName>
        <fullName evidence="1">Glycosyltransferase involved in cell wall biosynthesis</fullName>
    </submittedName>
</protein>
<organism evidence="1 2">
    <name type="scientific">Mongoliibacter ruber</name>
    <dbReference type="NCBI Taxonomy" id="1750599"/>
    <lineage>
        <taxon>Bacteria</taxon>
        <taxon>Pseudomonadati</taxon>
        <taxon>Bacteroidota</taxon>
        <taxon>Cytophagia</taxon>
        <taxon>Cytophagales</taxon>
        <taxon>Cyclobacteriaceae</taxon>
        <taxon>Mongoliibacter</taxon>
    </lineage>
</organism>
<accession>A0A2T0WWA9</accession>
<evidence type="ECO:0000313" key="1">
    <source>
        <dbReference type="EMBL" id="PRY90969.1"/>
    </source>
</evidence>
<dbReference type="RefSeq" id="WP_106132165.1">
    <property type="nucleotide sequence ID" value="NZ_PVTR01000001.1"/>
</dbReference>
<dbReference type="OrthoDB" id="1220440at2"/>
<dbReference type="PANTHER" id="PTHR12526">
    <property type="entry name" value="GLYCOSYLTRANSFERASE"/>
    <property type="match status" value="1"/>
</dbReference>
<keyword evidence="2" id="KW-1185">Reference proteome</keyword>
<evidence type="ECO:0000313" key="2">
    <source>
        <dbReference type="Proteomes" id="UP000238157"/>
    </source>
</evidence>
<dbReference type="EMBL" id="PVTR01000001">
    <property type="protein sequence ID" value="PRY90969.1"/>
    <property type="molecule type" value="Genomic_DNA"/>
</dbReference>
<gene>
    <name evidence="1" type="ORF">CLW00_101645</name>
</gene>
<keyword evidence="1" id="KW-0808">Transferase</keyword>
<sequence length="393" mass="45571">MKKLLFISWDSTESNYLESLFFPILHGLQQRQFIEAHVMQFSWASASEVKRIKSLAKELGIEYIHHPVKRKPFESLGALEAVYKGVFWIKNYVEEHHIEILMPRSTMPATMVNRLWDWLRKNGVKVVFDADGFPLQERVDFVGMKKSSLSYRLLYGEEGKMLERADRILVRSQMAKTAHSERLIGSQKDKIHVVCNGRDSQIFWRDSHVRVLLRKELAIKENKLLWVYTGTIGPQYRVEDMLQLFYSFWEKEQESKLLVLSRSRKLDLTSYPDSFKEAVIQKQVPFKEIPAYLSAADLGLSLRKPAPSISGLAPIKTGEYLMMGLPVIVSSGIGDTDQILKDQPFAFFWEKGEEENLQAWLSNIPKQDPEMIREFALDHFSLSKSLEDYMKAI</sequence>
<comment type="caution">
    <text evidence="1">The sequence shown here is derived from an EMBL/GenBank/DDBJ whole genome shotgun (WGS) entry which is preliminary data.</text>
</comment>
<dbReference type="GO" id="GO:0016740">
    <property type="term" value="F:transferase activity"/>
    <property type="evidence" value="ECO:0007669"/>
    <property type="project" value="UniProtKB-KW"/>
</dbReference>
<dbReference type="PANTHER" id="PTHR12526:SF637">
    <property type="entry name" value="GLYCOSYLTRANSFERASE EPSF-RELATED"/>
    <property type="match status" value="1"/>
</dbReference>
<dbReference type="AlphaFoldDB" id="A0A2T0WWA9"/>
<dbReference type="Proteomes" id="UP000238157">
    <property type="component" value="Unassembled WGS sequence"/>
</dbReference>
<reference evidence="1 2" key="1">
    <citation type="submission" date="2018-03" db="EMBL/GenBank/DDBJ databases">
        <title>Genomic Encyclopedia of Archaeal and Bacterial Type Strains, Phase II (KMG-II): from individual species to whole genera.</title>
        <authorList>
            <person name="Goeker M."/>
        </authorList>
    </citation>
    <scope>NUCLEOTIDE SEQUENCE [LARGE SCALE GENOMIC DNA]</scope>
    <source>
        <strain evidence="1 2">DSM 27929</strain>
    </source>
</reference>
<dbReference type="Gene3D" id="3.40.50.2000">
    <property type="entry name" value="Glycogen Phosphorylase B"/>
    <property type="match status" value="2"/>
</dbReference>